<evidence type="ECO:0000313" key="3">
    <source>
        <dbReference type="Proteomes" id="UP000069162"/>
    </source>
</evidence>
<dbReference type="AlphaFoldDB" id="A0A806X6G2"/>
<dbReference type="OrthoDB" id="6631264at2"/>
<organism evidence="2 3">
    <name type="scientific">[Enterobacter] lignolyticus</name>
    <dbReference type="NCBI Taxonomy" id="1334193"/>
    <lineage>
        <taxon>Bacteria</taxon>
        <taxon>Pseudomonadati</taxon>
        <taxon>Pseudomonadota</taxon>
        <taxon>Gammaproteobacteria</taxon>
        <taxon>Enterobacterales</taxon>
        <taxon>Enterobacteriaceae</taxon>
        <taxon>Pluralibacter</taxon>
    </lineage>
</organism>
<evidence type="ECO:0000313" key="2">
    <source>
        <dbReference type="EMBL" id="ALR75093.1"/>
    </source>
</evidence>
<gene>
    <name evidence="2" type="ORF">AO703_01805</name>
</gene>
<evidence type="ECO:0000256" key="1">
    <source>
        <dbReference type="SAM" id="Phobius"/>
    </source>
</evidence>
<keyword evidence="1" id="KW-0812">Transmembrane</keyword>
<keyword evidence="1" id="KW-0472">Membrane</keyword>
<name>A0A806X6G2_9ENTR</name>
<sequence>MKLPNEKMLSLLIIFIVCVLGIIISFLSITLAIDVIIWLLTGSFDLTKLDILKTIKIGCIIGSFTGFVFVIARLLRLKGF</sequence>
<feature type="transmembrane region" description="Helical" evidence="1">
    <location>
        <begin position="12"/>
        <end position="40"/>
    </location>
</feature>
<feature type="transmembrane region" description="Helical" evidence="1">
    <location>
        <begin position="55"/>
        <end position="75"/>
    </location>
</feature>
<proteinExistence type="predicted"/>
<dbReference type="Proteomes" id="UP000069162">
    <property type="component" value="Chromosome"/>
</dbReference>
<dbReference type="EMBL" id="CP012871">
    <property type="protein sequence ID" value="ALR75093.1"/>
    <property type="molecule type" value="Genomic_DNA"/>
</dbReference>
<protein>
    <submittedName>
        <fullName evidence="2">Uncharacterized protein</fullName>
    </submittedName>
</protein>
<reference evidence="3" key="1">
    <citation type="submission" date="2015-10" db="EMBL/GenBank/DDBJ databases">
        <title>Complete Genome Sequencing of Klebsiella sp. strain G5.</title>
        <authorList>
            <person name="Chan K.-G."/>
            <person name="Chen J.-W."/>
        </authorList>
    </citation>
    <scope>NUCLEOTIDE SEQUENCE [LARGE SCALE GENOMIC DNA]</scope>
    <source>
        <strain evidence="3">G5</strain>
    </source>
</reference>
<keyword evidence="1" id="KW-1133">Transmembrane helix</keyword>
<dbReference type="KEGG" id="kle:AO703_01805"/>
<accession>A0A806X6G2</accession>